<evidence type="ECO:0000313" key="3">
    <source>
        <dbReference type="EMBL" id="VFR01954.1"/>
    </source>
</evidence>
<dbReference type="PANTHER" id="PTHR37610">
    <property type="entry name" value="CCHC-TYPE DOMAIN-CONTAINING PROTEIN"/>
    <property type="match status" value="1"/>
</dbReference>
<evidence type="ECO:0000256" key="1">
    <source>
        <dbReference type="SAM" id="MobiDB-lite"/>
    </source>
</evidence>
<protein>
    <recommendedName>
        <fullName evidence="2">Retrotransposon Copia-like N-terminal domain-containing protein</fullName>
    </recommendedName>
</protein>
<sequence length="411" mass="46876">MEDSAGDRRTVTGNQPLDPYGLTGQDNPGLALTTAKFTGSNYFAWKKTITMALGAKSKLGFIDGTCAKPAITDVNYQRWIRTDYMVTCWILNSMTPELSDSFLYVNSAEELWSEIGERYGHTNAPLIYQTQKELNEVHQGNMSVSAYFTKLKKYWETLQELSKFPTCECGKLEECDCDFLEKWTAIENRNKLMQFLMKLNDDYEGVRSNMLATEPLPTLSRAFYVIQQIETQRNVTRSMPESSAFLVNNESSRTFQYKRDDKRQRPGERKYCRHCKSEGHSYEQCFERIGYPDWYKGKKNKKFGVKMAAHTTSFERTKDSGLESPFDNIGSSQHSKLQVDPELVTAIYQEVAKIFKGKATLEEHHDFSSPTANFSGTNFSGIASDPAFVLTSLSHNVDIKGQWIVDTGPYH</sequence>
<gene>
    <name evidence="3" type="ORF">CCAM_LOCUS43729</name>
</gene>
<name>A0A484NLK8_9ASTE</name>
<reference evidence="3 4" key="1">
    <citation type="submission" date="2018-04" db="EMBL/GenBank/DDBJ databases">
        <authorList>
            <person name="Vogel A."/>
        </authorList>
    </citation>
    <scope>NUCLEOTIDE SEQUENCE [LARGE SCALE GENOMIC DNA]</scope>
</reference>
<evidence type="ECO:0000313" key="4">
    <source>
        <dbReference type="Proteomes" id="UP000595140"/>
    </source>
</evidence>
<organism evidence="3 4">
    <name type="scientific">Cuscuta campestris</name>
    <dbReference type="NCBI Taxonomy" id="132261"/>
    <lineage>
        <taxon>Eukaryota</taxon>
        <taxon>Viridiplantae</taxon>
        <taxon>Streptophyta</taxon>
        <taxon>Embryophyta</taxon>
        <taxon>Tracheophyta</taxon>
        <taxon>Spermatophyta</taxon>
        <taxon>Magnoliopsida</taxon>
        <taxon>eudicotyledons</taxon>
        <taxon>Gunneridae</taxon>
        <taxon>Pentapetalae</taxon>
        <taxon>asterids</taxon>
        <taxon>lamiids</taxon>
        <taxon>Solanales</taxon>
        <taxon>Convolvulaceae</taxon>
        <taxon>Cuscuteae</taxon>
        <taxon>Cuscuta</taxon>
        <taxon>Cuscuta subgen. Grammica</taxon>
        <taxon>Cuscuta sect. Cleistogrammica</taxon>
    </lineage>
</organism>
<dbReference type="Pfam" id="PF14244">
    <property type="entry name" value="Retrotran_gag_3"/>
    <property type="match status" value="1"/>
</dbReference>
<feature type="domain" description="Retrotransposon Copia-like N-terminal" evidence="2">
    <location>
        <begin position="25"/>
        <end position="70"/>
    </location>
</feature>
<keyword evidence="4" id="KW-1185">Reference proteome</keyword>
<proteinExistence type="predicted"/>
<dbReference type="Proteomes" id="UP000595140">
    <property type="component" value="Unassembled WGS sequence"/>
</dbReference>
<evidence type="ECO:0000259" key="2">
    <source>
        <dbReference type="Pfam" id="PF14244"/>
    </source>
</evidence>
<dbReference type="InterPro" id="IPR029472">
    <property type="entry name" value="Copia-like_N"/>
</dbReference>
<accession>A0A484NLK8</accession>
<feature type="compositionally biased region" description="Basic and acidic residues" evidence="1">
    <location>
        <begin position="1"/>
        <end position="10"/>
    </location>
</feature>
<dbReference type="OrthoDB" id="1296147at2759"/>
<dbReference type="AlphaFoldDB" id="A0A484NLK8"/>
<feature type="region of interest" description="Disordered" evidence="1">
    <location>
        <begin position="1"/>
        <end position="24"/>
    </location>
</feature>
<dbReference type="EMBL" id="OOIL02006792">
    <property type="protein sequence ID" value="VFR01954.1"/>
    <property type="molecule type" value="Genomic_DNA"/>
</dbReference>
<dbReference type="PANTHER" id="PTHR37610:SF40">
    <property type="entry name" value="OS01G0909600 PROTEIN"/>
    <property type="match status" value="1"/>
</dbReference>